<dbReference type="OrthoDB" id="5835829at2759"/>
<keyword evidence="1" id="KW-0808">Transferase</keyword>
<evidence type="ECO:0000256" key="2">
    <source>
        <dbReference type="SAM" id="MobiDB-lite"/>
    </source>
</evidence>
<accession>A0A8T1W5F0</accession>
<dbReference type="InterPro" id="IPR002213">
    <property type="entry name" value="UDP_glucos_trans"/>
</dbReference>
<evidence type="ECO:0008006" key="7">
    <source>
        <dbReference type="Google" id="ProtNLM"/>
    </source>
</evidence>
<dbReference type="Proteomes" id="UP000694044">
    <property type="component" value="Unassembled WGS sequence"/>
</dbReference>
<keyword evidence="6" id="KW-1185">Reference proteome</keyword>
<dbReference type="AlphaFoldDB" id="A0A8T1W5F0"/>
<dbReference type="InterPro" id="IPR050426">
    <property type="entry name" value="Glycosyltransferase_28"/>
</dbReference>
<sequence>MIASVVQDSNQLFKALFWRLEHAPPVHNSPVVRKPTQSSSNAAWPVLFERLQQLDQLFQAWHEQLRVFFTWQHCDQHHEQDANDSRARGRSLDATALEDGYSSCEEGGPGERSTLRRRSPKPRPRSKTLSDCHLELNCSRNQPVPIAGKSSAKIHVGDSQVPAPAVQPPAMHICIMIVGTRGDVQPFLAIAKRLQRDGHRVRLATHGIYREFVASRGVEFYPLGGDPKELAAYMVKTGGRLIPPLKLETLQKDVPRQMQMLEQILVSTWPAVSAPDPDGDAPGVPGAPFRAQAIISNPVTYGHIHVAEKLGVPLHIMFPQPWVPTVVFPHPMSNLPYQDKPQKRNFLSYKLVDLLMWEGTERIVNAFRSDVLGLPRIRKGGRGREMLLDLDIPHSFMWSPSLVPKPFDWGDLYDVVGTVTLKSDGSSYTPTPELEAFLGNDEGPIFVGFGSMVLEDPRATTEMIIEAAKQANVRVLIQSSWTDMAGDLEIPANVFFVGDCPHDWLLPRCSAVVHHGGAGTTAGGLLAGKPTFIVPFFGDQPFWGRAVVKAGVGVDPCPITDLTTKKLRAALEELQSPFLRNRAQRLQKRMRKEDGAEEAVKSFYRHLPLRRMRCDLDHERMATKWSRRDGVKFCERCNATRHSCSGTDCKDVIEYRSVDYAARGQERATMTRFTCGPSPPGAAVVLQEVGWAIACLNHIGGVVRDISQFLLLSCFTSWDVVPVR</sequence>
<feature type="compositionally biased region" description="Basic residues" evidence="2">
    <location>
        <begin position="115"/>
        <end position="126"/>
    </location>
</feature>
<protein>
    <recommendedName>
        <fullName evidence="7">Sterol 3-beta-glucosyltransferase</fullName>
    </recommendedName>
</protein>
<dbReference type="FunFam" id="3.40.50.2000:FF:000163">
    <property type="entry name" value="Sterol 3-beta-glucosyltransferase"/>
    <property type="match status" value="1"/>
</dbReference>
<gene>
    <name evidence="5" type="ORF">PHYPSEUDO_012282</name>
</gene>
<evidence type="ECO:0000256" key="1">
    <source>
        <dbReference type="ARBA" id="ARBA00022679"/>
    </source>
</evidence>
<dbReference type="InterPro" id="IPR010610">
    <property type="entry name" value="EryCIII-like_C"/>
</dbReference>
<feature type="domain" description="Erythromycin biosynthesis protein CIII-like C-terminal" evidence="4">
    <location>
        <begin position="486"/>
        <end position="601"/>
    </location>
</feature>
<name>A0A8T1W5F0_9STRA</name>
<evidence type="ECO:0000259" key="3">
    <source>
        <dbReference type="Pfam" id="PF03033"/>
    </source>
</evidence>
<dbReference type="GO" id="GO:0016906">
    <property type="term" value="F:sterol 3-beta-glucosyltransferase activity"/>
    <property type="evidence" value="ECO:0007669"/>
    <property type="project" value="UniProtKB-ARBA"/>
</dbReference>
<dbReference type="Pfam" id="PF03033">
    <property type="entry name" value="Glyco_transf_28"/>
    <property type="match status" value="1"/>
</dbReference>
<comment type="caution">
    <text evidence="5">The sequence shown here is derived from an EMBL/GenBank/DDBJ whole genome shotgun (WGS) entry which is preliminary data.</text>
</comment>
<evidence type="ECO:0000313" key="5">
    <source>
        <dbReference type="EMBL" id="KAG7388496.1"/>
    </source>
</evidence>
<feature type="region of interest" description="Disordered" evidence="2">
    <location>
        <begin position="98"/>
        <end position="131"/>
    </location>
</feature>
<dbReference type="InterPro" id="IPR004276">
    <property type="entry name" value="GlycoTrans_28_N"/>
</dbReference>
<feature type="domain" description="Glycosyltransferase family 28 N-terminal" evidence="3">
    <location>
        <begin position="173"/>
        <end position="329"/>
    </location>
</feature>
<dbReference type="PANTHER" id="PTHR48050:SF13">
    <property type="entry name" value="STEROL 3-BETA-GLUCOSYLTRANSFERASE UGT80A2"/>
    <property type="match status" value="1"/>
</dbReference>
<dbReference type="PANTHER" id="PTHR48050">
    <property type="entry name" value="STEROL 3-BETA-GLUCOSYLTRANSFERASE"/>
    <property type="match status" value="1"/>
</dbReference>
<organism evidence="5 6">
    <name type="scientific">Phytophthora pseudosyringae</name>
    <dbReference type="NCBI Taxonomy" id="221518"/>
    <lineage>
        <taxon>Eukaryota</taxon>
        <taxon>Sar</taxon>
        <taxon>Stramenopiles</taxon>
        <taxon>Oomycota</taxon>
        <taxon>Peronosporomycetes</taxon>
        <taxon>Peronosporales</taxon>
        <taxon>Peronosporaceae</taxon>
        <taxon>Phytophthora</taxon>
    </lineage>
</organism>
<proteinExistence type="predicted"/>
<evidence type="ECO:0000313" key="6">
    <source>
        <dbReference type="Proteomes" id="UP000694044"/>
    </source>
</evidence>
<evidence type="ECO:0000259" key="4">
    <source>
        <dbReference type="Pfam" id="PF06722"/>
    </source>
</evidence>
<dbReference type="CDD" id="cd03784">
    <property type="entry name" value="GT1_Gtf-like"/>
    <property type="match status" value="1"/>
</dbReference>
<dbReference type="GO" id="GO:0005975">
    <property type="term" value="P:carbohydrate metabolic process"/>
    <property type="evidence" value="ECO:0007669"/>
    <property type="project" value="InterPro"/>
</dbReference>
<dbReference type="EMBL" id="JAGDFM010000059">
    <property type="protein sequence ID" value="KAG7388496.1"/>
    <property type="molecule type" value="Genomic_DNA"/>
</dbReference>
<dbReference type="Pfam" id="PF06722">
    <property type="entry name" value="EryCIII-like_C"/>
    <property type="match status" value="1"/>
</dbReference>
<reference evidence="5" key="1">
    <citation type="submission" date="2021-02" db="EMBL/GenBank/DDBJ databases">
        <authorList>
            <person name="Palmer J.M."/>
        </authorList>
    </citation>
    <scope>NUCLEOTIDE SEQUENCE</scope>
    <source>
        <strain evidence="5">SCRP734</strain>
    </source>
</reference>
<dbReference type="FunFam" id="3.40.50.2000:FF:000009">
    <property type="entry name" value="Sterol 3-beta-glucosyltransferase UGT80A2"/>
    <property type="match status" value="1"/>
</dbReference>